<dbReference type="Pfam" id="PF04203">
    <property type="entry name" value="Sortase"/>
    <property type="match status" value="1"/>
</dbReference>
<dbReference type="GO" id="GO:0016787">
    <property type="term" value="F:hydrolase activity"/>
    <property type="evidence" value="ECO:0007669"/>
    <property type="project" value="UniProtKB-KW"/>
</dbReference>
<evidence type="ECO:0008006" key="4">
    <source>
        <dbReference type="Google" id="ProtNLM"/>
    </source>
</evidence>
<dbReference type="AlphaFoldDB" id="A0A1F5KGB3"/>
<dbReference type="Gene3D" id="2.40.260.10">
    <property type="entry name" value="Sortase"/>
    <property type="match status" value="1"/>
</dbReference>
<dbReference type="InterPro" id="IPR005754">
    <property type="entry name" value="Sortase"/>
</dbReference>
<dbReference type="SUPFAM" id="SSF63817">
    <property type="entry name" value="Sortase"/>
    <property type="match status" value="1"/>
</dbReference>
<dbReference type="CDD" id="cd05830">
    <property type="entry name" value="Sortase_E"/>
    <property type="match status" value="1"/>
</dbReference>
<reference evidence="2 3" key="1">
    <citation type="journal article" date="2016" name="Nat. Commun.">
        <title>Thousands of microbial genomes shed light on interconnected biogeochemical processes in an aquifer system.</title>
        <authorList>
            <person name="Anantharaman K."/>
            <person name="Brown C.T."/>
            <person name="Hug L.A."/>
            <person name="Sharon I."/>
            <person name="Castelle C.J."/>
            <person name="Probst A.J."/>
            <person name="Thomas B.C."/>
            <person name="Singh A."/>
            <person name="Wilkins M.J."/>
            <person name="Karaoz U."/>
            <person name="Brodie E.L."/>
            <person name="Williams K.H."/>
            <person name="Hubbard S.S."/>
            <person name="Banfield J.F."/>
        </authorList>
    </citation>
    <scope>NUCLEOTIDE SEQUENCE [LARGE SCALE GENOMIC DNA]</scope>
</reference>
<dbReference type="Proteomes" id="UP000177328">
    <property type="component" value="Unassembled WGS sequence"/>
</dbReference>
<evidence type="ECO:0000313" key="3">
    <source>
        <dbReference type="Proteomes" id="UP000177328"/>
    </source>
</evidence>
<gene>
    <name evidence="2" type="ORF">A3D25_04195</name>
</gene>
<accession>A0A1F5KGB3</accession>
<name>A0A1F5KGB3_9BACT</name>
<evidence type="ECO:0000313" key="2">
    <source>
        <dbReference type="EMBL" id="OGE39976.1"/>
    </source>
</evidence>
<dbReference type="InterPro" id="IPR042003">
    <property type="entry name" value="Sortase_E"/>
</dbReference>
<sequence length="212" mass="23128">MLPKLLSLILLGLGVFVLMQVALPFIEYQTWEVQAIDKNSLLVSPQALGEVKGVSIKDTGDFSAFISDNAAPDYISYSFFNISIPSLRIDDLKIKVSSNDVEAGPAQLPGTAFPGERGNIFVSGHSSLPQLSLRQVKPPFSVLPKIKRGDQIFVNAGGQEFTYIVEGLRIVDPKEISVINPPDAMGRYLTLMTCVPPGLNTKRLIVLSKLQQ</sequence>
<protein>
    <recommendedName>
        <fullName evidence="4">Sortase</fullName>
    </recommendedName>
</protein>
<dbReference type="NCBIfam" id="TIGR01076">
    <property type="entry name" value="sortase_fam"/>
    <property type="match status" value="1"/>
</dbReference>
<keyword evidence="1" id="KW-0378">Hydrolase</keyword>
<comment type="caution">
    <text evidence="2">The sequence shown here is derived from an EMBL/GenBank/DDBJ whole genome shotgun (WGS) entry which is preliminary data.</text>
</comment>
<dbReference type="EMBL" id="MFDD01000014">
    <property type="protein sequence ID" value="OGE39976.1"/>
    <property type="molecule type" value="Genomic_DNA"/>
</dbReference>
<evidence type="ECO:0000256" key="1">
    <source>
        <dbReference type="ARBA" id="ARBA00022801"/>
    </source>
</evidence>
<proteinExistence type="predicted"/>
<dbReference type="InterPro" id="IPR023365">
    <property type="entry name" value="Sortase_dom-sf"/>
</dbReference>
<organism evidence="2 3">
    <name type="scientific">Candidatus Daviesbacteria bacterium RIFCSPHIGHO2_02_FULL_43_12</name>
    <dbReference type="NCBI Taxonomy" id="1797776"/>
    <lineage>
        <taxon>Bacteria</taxon>
        <taxon>Candidatus Daviesiibacteriota</taxon>
    </lineage>
</organism>